<name>A0A836CDH2_9STRA</name>
<protein>
    <submittedName>
        <fullName evidence="1">Uncharacterized protein</fullName>
    </submittedName>
</protein>
<accession>A0A836CDH2</accession>
<organism evidence="1 2">
    <name type="scientific">Tribonema minus</name>
    <dbReference type="NCBI Taxonomy" id="303371"/>
    <lineage>
        <taxon>Eukaryota</taxon>
        <taxon>Sar</taxon>
        <taxon>Stramenopiles</taxon>
        <taxon>Ochrophyta</taxon>
        <taxon>PX clade</taxon>
        <taxon>Xanthophyceae</taxon>
        <taxon>Tribonematales</taxon>
        <taxon>Tribonemataceae</taxon>
        <taxon>Tribonema</taxon>
    </lineage>
</organism>
<proteinExistence type="predicted"/>
<reference evidence="1" key="1">
    <citation type="submission" date="2021-02" db="EMBL/GenBank/DDBJ databases">
        <title>First Annotated Genome of the Yellow-green Alga Tribonema minus.</title>
        <authorList>
            <person name="Mahan K.M."/>
        </authorList>
    </citation>
    <scope>NUCLEOTIDE SEQUENCE</scope>
    <source>
        <strain evidence="1">UTEX B ZZ1240</strain>
    </source>
</reference>
<evidence type="ECO:0000313" key="1">
    <source>
        <dbReference type="EMBL" id="KAG5182440.1"/>
    </source>
</evidence>
<comment type="caution">
    <text evidence="1">The sequence shown here is derived from an EMBL/GenBank/DDBJ whole genome shotgun (WGS) entry which is preliminary data.</text>
</comment>
<dbReference type="EMBL" id="JAFCMP010000246">
    <property type="protein sequence ID" value="KAG5182440.1"/>
    <property type="molecule type" value="Genomic_DNA"/>
</dbReference>
<keyword evidence="2" id="KW-1185">Reference proteome</keyword>
<gene>
    <name evidence="1" type="ORF">JKP88DRAFT_263256</name>
</gene>
<dbReference type="Proteomes" id="UP000664859">
    <property type="component" value="Unassembled WGS sequence"/>
</dbReference>
<sequence length="360" mass="38392">MRLYIKAEVGVLAEECAAVREQLHQQKLQQLTIQANARRSRLGLDHSDVLPDVHDAVFGDYLTPVQKPKTLRRDARRARTLVPLVVAAAALIQPRAAAPGCGPPRADLRAAVLRFATERGAAAPGEADVAAAAAAALADALMARVELTRAMLAAGAEHVLSALTATDAAAARSALPGLAAAAAAAADPADALRNELAAADALLNDKAVARRLQDFREFRLHPGATAQGLVRFAAGRGDAAARRAELAAAMARLGTDVNEVNRCARAQQRRTQFETGAADLDADEVAAMLQLDAKLGGLALSTAMLERASADMEREYRRQVYQFGHSSKEALRVARKRLTTARRDAWVPMSCRSFSGFYDY</sequence>
<dbReference type="AlphaFoldDB" id="A0A836CDH2"/>
<evidence type="ECO:0000313" key="2">
    <source>
        <dbReference type="Proteomes" id="UP000664859"/>
    </source>
</evidence>